<dbReference type="OrthoDB" id="2287221at2759"/>
<dbReference type="AlphaFoldDB" id="A0A8H7VK55"/>
<accession>A0A8H7VK55</accession>
<feature type="non-terminal residue" evidence="1">
    <location>
        <position position="1"/>
    </location>
</feature>
<gene>
    <name evidence="1" type="ORF">INT45_011439</name>
</gene>
<proteinExistence type="predicted"/>
<name>A0A8H7VK55_9FUNG</name>
<comment type="caution">
    <text evidence="1">The sequence shown here is derived from an EMBL/GenBank/DDBJ whole genome shotgun (WGS) entry which is preliminary data.</text>
</comment>
<reference evidence="1 2" key="1">
    <citation type="submission" date="2020-12" db="EMBL/GenBank/DDBJ databases">
        <title>Metabolic potential, ecology and presence of endohyphal bacteria is reflected in genomic diversity of Mucoromycotina.</title>
        <authorList>
            <person name="Muszewska A."/>
            <person name="Okrasinska A."/>
            <person name="Steczkiewicz K."/>
            <person name="Drgas O."/>
            <person name="Orlowska M."/>
            <person name="Perlinska-Lenart U."/>
            <person name="Aleksandrzak-Piekarczyk T."/>
            <person name="Szatraj K."/>
            <person name="Zielenkiewicz U."/>
            <person name="Pilsyk S."/>
            <person name="Malc E."/>
            <person name="Mieczkowski P."/>
            <person name="Kruszewska J.S."/>
            <person name="Biernat P."/>
            <person name="Pawlowska J."/>
        </authorList>
    </citation>
    <scope>NUCLEOTIDE SEQUENCE [LARGE SCALE GENOMIC DNA]</scope>
    <source>
        <strain evidence="1 2">CBS 142.35</strain>
    </source>
</reference>
<sequence length="98" mass="11166">KMKTRTLAELELLTMASDLDYAKHSVIWGLNLTMKKLPMNSIKIKLSIGECELWNTYFDPILSSILADPDKNIILRWANVECDRTANQRPDATISTIN</sequence>
<protein>
    <submittedName>
        <fullName evidence="1">Uncharacterized protein</fullName>
    </submittedName>
</protein>
<organism evidence="1 2">
    <name type="scientific">Circinella minor</name>
    <dbReference type="NCBI Taxonomy" id="1195481"/>
    <lineage>
        <taxon>Eukaryota</taxon>
        <taxon>Fungi</taxon>
        <taxon>Fungi incertae sedis</taxon>
        <taxon>Mucoromycota</taxon>
        <taxon>Mucoromycotina</taxon>
        <taxon>Mucoromycetes</taxon>
        <taxon>Mucorales</taxon>
        <taxon>Lichtheimiaceae</taxon>
        <taxon>Circinella</taxon>
    </lineage>
</organism>
<evidence type="ECO:0000313" key="1">
    <source>
        <dbReference type="EMBL" id="KAG2225771.1"/>
    </source>
</evidence>
<keyword evidence="2" id="KW-1185">Reference proteome</keyword>
<evidence type="ECO:0000313" key="2">
    <source>
        <dbReference type="Proteomes" id="UP000646827"/>
    </source>
</evidence>
<dbReference type="EMBL" id="JAEPRB010000024">
    <property type="protein sequence ID" value="KAG2225771.1"/>
    <property type="molecule type" value="Genomic_DNA"/>
</dbReference>
<dbReference type="Proteomes" id="UP000646827">
    <property type="component" value="Unassembled WGS sequence"/>
</dbReference>